<protein>
    <submittedName>
        <fullName evidence="5">DNA-binding transcriptional regulator, GntR family</fullName>
    </submittedName>
</protein>
<dbReference type="PANTHER" id="PTHR43537">
    <property type="entry name" value="TRANSCRIPTIONAL REGULATOR, GNTR FAMILY"/>
    <property type="match status" value="1"/>
</dbReference>
<dbReference type="SUPFAM" id="SSF48008">
    <property type="entry name" value="GntR ligand-binding domain-like"/>
    <property type="match status" value="1"/>
</dbReference>
<dbReference type="InterPro" id="IPR036388">
    <property type="entry name" value="WH-like_DNA-bd_sf"/>
</dbReference>
<evidence type="ECO:0000313" key="6">
    <source>
        <dbReference type="Proteomes" id="UP000184052"/>
    </source>
</evidence>
<dbReference type="CDD" id="cd07377">
    <property type="entry name" value="WHTH_GntR"/>
    <property type="match status" value="1"/>
</dbReference>
<dbReference type="GO" id="GO:0043565">
    <property type="term" value="F:sequence-specific DNA binding"/>
    <property type="evidence" value="ECO:0007669"/>
    <property type="project" value="InterPro"/>
</dbReference>
<keyword evidence="6" id="KW-1185">Reference proteome</keyword>
<organism evidence="5 6">
    <name type="scientific">Dethiosulfatibacter aminovorans DSM 17477</name>
    <dbReference type="NCBI Taxonomy" id="1121476"/>
    <lineage>
        <taxon>Bacteria</taxon>
        <taxon>Bacillati</taxon>
        <taxon>Bacillota</taxon>
        <taxon>Tissierellia</taxon>
        <taxon>Dethiosulfatibacter</taxon>
    </lineage>
</organism>
<dbReference type="InterPro" id="IPR036390">
    <property type="entry name" value="WH_DNA-bd_sf"/>
</dbReference>
<dbReference type="SUPFAM" id="SSF46785">
    <property type="entry name" value="Winged helix' DNA-binding domain"/>
    <property type="match status" value="1"/>
</dbReference>
<evidence type="ECO:0000256" key="1">
    <source>
        <dbReference type="ARBA" id="ARBA00023015"/>
    </source>
</evidence>
<gene>
    <name evidence="5" type="ORF">SAMN02745751_00349</name>
</gene>
<dbReference type="InterPro" id="IPR008920">
    <property type="entry name" value="TF_FadR/GntR_C"/>
</dbReference>
<dbReference type="GO" id="GO:0003700">
    <property type="term" value="F:DNA-binding transcription factor activity"/>
    <property type="evidence" value="ECO:0007669"/>
    <property type="project" value="InterPro"/>
</dbReference>
<evidence type="ECO:0000256" key="2">
    <source>
        <dbReference type="ARBA" id="ARBA00023125"/>
    </source>
</evidence>
<dbReference type="Pfam" id="PF07729">
    <property type="entry name" value="FCD"/>
    <property type="match status" value="1"/>
</dbReference>
<feature type="domain" description="HTH gntR-type" evidence="4">
    <location>
        <begin position="9"/>
        <end position="76"/>
    </location>
</feature>
<sequence length="221" mass="26087">MTNESLVRKPLTEQLYDRIKEKIIFQELKCGEKINIDELSKSYGVSITPVREAINRLSQEGLVEFVPNVGAKVFKMNEETLRNINEACYYFEKLAFDYICENNLIDEVIAEMEEILAHQSEADEKGDEIEFFKNSKKFHEIMISRIDNEVLKKPLYQIHGQYNIANKVVYTNAEYRKNSVKEHTELLNELKKGKNKKVHKLLKSHYFDSYERYSGYIFEHI</sequence>
<reference evidence="5 6" key="1">
    <citation type="submission" date="2016-11" db="EMBL/GenBank/DDBJ databases">
        <authorList>
            <person name="Jaros S."/>
            <person name="Januszkiewicz K."/>
            <person name="Wedrychowicz H."/>
        </authorList>
    </citation>
    <scope>NUCLEOTIDE SEQUENCE [LARGE SCALE GENOMIC DNA]</scope>
    <source>
        <strain evidence="5 6">DSM 17477</strain>
    </source>
</reference>
<dbReference type="Proteomes" id="UP000184052">
    <property type="component" value="Unassembled WGS sequence"/>
</dbReference>
<dbReference type="EMBL" id="FQZL01000004">
    <property type="protein sequence ID" value="SHI43469.1"/>
    <property type="molecule type" value="Genomic_DNA"/>
</dbReference>
<dbReference type="PANTHER" id="PTHR43537:SF5">
    <property type="entry name" value="UXU OPERON TRANSCRIPTIONAL REGULATOR"/>
    <property type="match status" value="1"/>
</dbReference>
<dbReference type="OrthoDB" id="9799482at2"/>
<name>A0A1M6B3Z6_9FIRM</name>
<proteinExistence type="predicted"/>
<dbReference type="InterPro" id="IPR011711">
    <property type="entry name" value="GntR_C"/>
</dbReference>
<evidence type="ECO:0000256" key="3">
    <source>
        <dbReference type="ARBA" id="ARBA00023163"/>
    </source>
</evidence>
<dbReference type="InterPro" id="IPR000485">
    <property type="entry name" value="AsnC-type_HTH_dom"/>
</dbReference>
<dbReference type="RefSeq" id="WP_073046142.1">
    <property type="nucleotide sequence ID" value="NZ_FQZL01000004.1"/>
</dbReference>
<accession>A0A1M6B3Z6</accession>
<dbReference type="Gene3D" id="1.10.10.10">
    <property type="entry name" value="Winged helix-like DNA-binding domain superfamily/Winged helix DNA-binding domain"/>
    <property type="match status" value="1"/>
</dbReference>
<keyword evidence="2 5" id="KW-0238">DNA-binding</keyword>
<evidence type="ECO:0000313" key="5">
    <source>
        <dbReference type="EMBL" id="SHI43469.1"/>
    </source>
</evidence>
<dbReference type="PRINTS" id="PR00033">
    <property type="entry name" value="HTHASNC"/>
</dbReference>
<dbReference type="Gene3D" id="1.20.120.530">
    <property type="entry name" value="GntR ligand-binding domain-like"/>
    <property type="match status" value="1"/>
</dbReference>
<keyword evidence="3" id="KW-0804">Transcription</keyword>
<dbReference type="PROSITE" id="PS50949">
    <property type="entry name" value="HTH_GNTR"/>
    <property type="match status" value="1"/>
</dbReference>
<keyword evidence="1" id="KW-0805">Transcription regulation</keyword>
<dbReference type="STRING" id="1121476.SAMN02745751_00349"/>
<evidence type="ECO:0000259" key="4">
    <source>
        <dbReference type="PROSITE" id="PS50949"/>
    </source>
</evidence>
<dbReference type="InterPro" id="IPR000524">
    <property type="entry name" value="Tscrpt_reg_HTH_GntR"/>
</dbReference>
<dbReference type="AlphaFoldDB" id="A0A1M6B3Z6"/>
<dbReference type="SMART" id="SM00345">
    <property type="entry name" value="HTH_GNTR"/>
    <property type="match status" value="1"/>
</dbReference>
<dbReference type="Pfam" id="PF00392">
    <property type="entry name" value="GntR"/>
    <property type="match status" value="1"/>
</dbReference>